<proteinExistence type="predicted"/>
<organism evidence="1 2">
    <name type="scientific">Caldibacillus debilis</name>
    <dbReference type="NCBI Taxonomy" id="301148"/>
    <lineage>
        <taxon>Bacteria</taxon>
        <taxon>Bacillati</taxon>
        <taxon>Bacillota</taxon>
        <taxon>Bacilli</taxon>
        <taxon>Bacillales</taxon>
        <taxon>Bacillaceae</taxon>
        <taxon>Caldibacillus</taxon>
    </lineage>
</organism>
<accession>A0A150M413</accession>
<reference evidence="1 2" key="1">
    <citation type="submission" date="2016-01" db="EMBL/GenBank/DDBJ databases">
        <title>Draft Genome Sequences of Seven Thermophilic Sporeformers Isolated from Foods.</title>
        <authorList>
            <person name="Berendsen E.M."/>
            <person name="Wells-Bennik M.H."/>
            <person name="Krawcyk A.O."/>
            <person name="De Jong A."/>
            <person name="Holsappel S."/>
            <person name="Eijlander R.T."/>
            <person name="Kuipers O.P."/>
        </authorList>
    </citation>
    <scope>NUCLEOTIDE SEQUENCE [LARGE SCALE GENOMIC DNA]</scope>
    <source>
        <strain evidence="1 2">B4135</strain>
    </source>
</reference>
<dbReference type="EMBL" id="LQYT01000043">
    <property type="protein sequence ID" value="KYD19253.1"/>
    <property type="molecule type" value="Genomic_DNA"/>
</dbReference>
<dbReference type="Proteomes" id="UP000075683">
    <property type="component" value="Unassembled WGS sequence"/>
</dbReference>
<evidence type="ECO:0000313" key="1">
    <source>
        <dbReference type="EMBL" id="KYD19253.1"/>
    </source>
</evidence>
<sequence length="89" mass="10018">MREKCRAAGMDLDHDAGGMEAEISFTAMLLTLPSETWKNRDRRVLDVGFGKMKINKPENGVCLTLPSKIWKRKTYERAASKSCLQKLGS</sequence>
<comment type="caution">
    <text evidence="1">The sequence shown here is derived from an EMBL/GenBank/DDBJ whole genome shotgun (WGS) entry which is preliminary data.</text>
</comment>
<name>A0A150M413_9BACI</name>
<dbReference type="STRING" id="301148.B4135_2177"/>
<dbReference type="AlphaFoldDB" id="A0A150M413"/>
<protein>
    <submittedName>
        <fullName evidence="1">Uncharacterized protein</fullName>
    </submittedName>
</protein>
<gene>
    <name evidence="1" type="ORF">B4135_2177</name>
</gene>
<evidence type="ECO:0000313" key="2">
    <source>
        <dbReference type="Proteomes" id="UP000075683"/>
    </source>
</evidence>